<keyword evidence="14" id="KW-0175">Coiled coil</keyword>
<keyword evidence="13" id="KW-0963">Cytoplasm</keyword>
<evidence type="ECO:0000259" key="16">
    <source>
        <dbReference type="PROSITE" id="PS51171"/>
    </source>
</evidence>
<evidence type="ECO:0000256" key="11">
    <source>
        <dbReference type="ARBA" id="ARBA00047848"/>
    </source>
</evidence>
<keyword evidence="3 13" id="KW-0028">Amino-acid biosynthesis</keyword>
<dbReference type="AlphaFoldDB" id="A0A162TEI0"/>
<feature type="binding site" evidence="13">
    <location>
        <position position="445"/>
    </location>
    <ligand>
        <name>ATP</name>
        <dbReference type="ChEBI" id="CHEBI:30616"/>
    </ligand>
</feature>
<dbReference type="SUPFAM" id="SSF55021">
    <property type="entry name" value="ACT-like"/>
    <property type="match status" value="1"/>
</dbReference>
<evidence type="ECO:0000256" key="10">
    <source>
        <dbReference type="ARBA" id="ARBA00023239"/>
    </source>
</evidence>
<comment type="caution">
    <text evidence="18">The sequence shown here is derived from an EMBL/GenBank/DDBJ whole genome shotgun (WGS) entry which is preliminary data.</text>
</comment>
<comment type="subunit">
    <text evidence="13">Monomer.</text>
</comment>
<comment type="catalytic activity">
    <reaction evidence="12 13">
        <text>shikimate + ATP = 3-phosphoshikimate + ADP + H(+)</text>
        <dbReference type="Rhea" id="RHEA:13121"/>
        <dbReference type="ChEBI" id="CHEBI:15378"/>
        <dbReference type="ChEBI" id="CHEBI:30616"/>
        <dbReference type="ChEBI" id="CHEBI:36208"/>
        <dbReference type="ChEBI" id="CHEBI:145989"/>
        <dbReference type="ChEBI" id="CHEBI:456216"/>
        <dbReference type="EC" id="2.7.1.71"/>
    </reaction>
</comment>
<keyword evidence="19" id="KW-1185">Reference proteome</keyword>
<dbReference type="SUPFAM" id="SSF53850">
    <property type="entry name" value="Periplasmic binding protein-like II"/>
    <property type="match status" value="1"/>
</dbReference>
<keyword evidence="6 13" id="KW-0418">Kinase</keyword>
<dbReference type="Gene3D" id="1.20.59.10">
    <property type="entry name" value="Chorismate mutase"/>
    <property type="match status" value="1"/>
</dbReference>
<dbReference type="CDD" id="cd00464">
    <property type="entry name" value="SK"/>
    <property type="match status" value="1"/>
</dbReference>
<dbReference type="HAMAP" id="MF_00109">
    <property type="entry name" value="Shikimate_kinase"/>
    <property type="match status" value="1"/>
</dbReference>
<evidence type="ECO:0000256" key="7">
    <source>
        <dbReference type="ARBA" id="ARBA00022840"/>
    </source>
</evidence>
<dbReference type="PANTHER" id="PTHR21022">
    <property type="entry name" value="PREPHENATE DEHYDRATASE P PROTEIN"/>
    <property type="match status" value="1"/>
</dbReference>
<evidence type="ECO:0000256" key="14">
    <source>
        <dbReference type="SAM" id="Coils"/>
    </source>
</evidence>
<dbReference type="SUPFAM" id="SSF48600">
    <property type="entry name" value="Chorismate mutase II"/>
    <property type="match status" value="1"/>
</dbReference>
<dbReference type="InterPro" id="IPR000623">
    <property type="entry name" value="Shikimate_kinase/TSH1"/>
</dbReference>
<dbReference type="Pfam" id="PF01817">
    <property type="entry name" value="CM_2"/>
    <property type="match status" value="1"/>
</dbReference>
<dbReference type="Gene3D" id="3.30.70.260">
    <property type="match status" value="1"/>
</dbReference>
<evidence type="ECO:0000313" key="18">
    <source>
        <dbReference type="EMBL" id="KZL92544.1"/>
    </source>
</evidence>
<dbReference type="Pfam" id="PF00800">
    <property type="entry name" value="PDT"/>
    <property type="match status" value="1"/>
</dbReference>
<reference evidence="18 19" key="1">
    <citation type="submission" date="2016-04" db="EMBL/GenBank/DDBJ databases">
        <title>Genome sequence of Clostridium magnum DSM 2767.</title>
        <authorList>
            <person name="Poehlein A."/>
            <person name="Uhlig R."/>
            <person name="Fischer R."/>
            <person name="Bahl H."/>
            <person name="Daniel R."/>
        </authorList>
    </citation>
    <scope>NUCLEOTIDE SEQUENCE [LARGE SCALE GENOMIC DNA]</scope>
    <source>
        <strain evidence="18 19">DSM 2767</strain>
    </source>
</reference>
<evidence type="ECO:0000259" key="17">
    <source>
        <dbReference type="PROSITE" id="PS51671"/>
    </source>
</evidence>
<dbReference type="PATRIC" id="fig|1121326.3.peg.2355"/>
<dbReference type="Gene3D" id="3.40.50.300">
    <property type="entry name" value="P-loop containing nucleotide triphosphate hydrolases"/>
    <property type="match status" value="1"/>
</dbReference>
<dbReference type="InterPro" id="IPR002912">
    <property type="entry name" value="ACT_dom"/>
</dbReference>
<dbReference type="PROSITE" id="PS51168">
    <property type="entry name" value="CHORISMATE_MUT_2"/>
    <property type="match status" value="1"/>
</dbReference>
<dbReference type="GO" id="GO:0009423">
    <property type="term" value="P:chorismate biosynthetic process"/>
    <property type="evidence" value="ECO:0007669"/>
    <property type="project" value="UniProtKB-UniRule"/>
</dbReference>
<dbReference type="NCBIfam" id="TIGR01805">
    <property type="entry name" value="CM_mono_grmpos"/>
    <property type="match status" value="1"/>
</dbReference>
<dbReference type="InterPro" id="IPR036979">
    <property type="entry name" value="CM_dom_sf"/>
</dbReference>
<evidence type="ECO:0000256" key="9">
    <source>
        <dbReference type="ARBA" id="ARBA00023222"/>
    </source>
</evidence>
<dbReference type="GO" id="GO:0004106">
    <property type="term" value="F:chorismate mutase activity"/>
    <property type="evidence" value="ECO:0007669"/>
    <property type="project" value="InterPro"/>
</dbReference>
<dbReference type="InterPro" id="IPR027417">
    <property type="entry name" value="P-loop_NTPase"/>
</dbReference>
<comment type="catalytic activity">
    <reaction evidence="11">
        <text>prephenate + H(+) = 3-phenylpyruvate + CO2 + H2O</text>
        <dbReference type="Rhea" id="RHEA:21648"/>
        <dbReference type="ChEBI" id="CHEBI:15377"/>
        <dbReference type="ChEBI" id="CHEBI:15378"/>
        <dbReference type="ChEBI" id="CHEBI:16526"/>
        <dbReference type="ChEBI" id="CHEBI:18005"/>
        <dbReference type="ChEBI" id="CHEBI:29934"/>
        <dbReference type="EC" id="4.2.1.51"/>
    </reaction>
</comment>
<dbReference type="Gene3D" id="3.40.190.10">
    <property type="entry name" value="Periplasmic binding protein-like II"/>
    <property type="match status" value="1"/>
</dbReference>
<dbReference type="CDD" id="cd04905">
    <property type="entry name" value="ACT_CM-PDT"/>
    <property type="match status" value="1"/>
</dbReference>
<comment type="function">
    <text evidence="13">Catalyzes the specific phosphorylation of the 3-hydroxyl group of shikimic acid using ATP as a cosubstrate.</text>
</comment>
<dbReference type="GO" id="GO:0005524">
    <property type="term" value="F:ATP binding"/>
    <property type="evidence" value="ECO:0007669"/>
    <property type="project" value="UniProtKB-UniRule"/>
</dbReference>
<dbReference type="STRING" id="1121326.CLMAG_23580"/>
<feature type="domain" description="Chorismate mutase" evidence="15">
    <location>
        <begin position="1"/>
        <end position="88"/>
    </location>
</feature>
<evidence type="ECO:0000256" key="3">
    <source>
        <dbReference type="ARBA" id="ARBA00022605"/>
    </source>
</evidence>
<evidence type="ECO:0000256" key="2">
    <source>
        <dbReference type="ARBA" id="ARBA00004842"/>
    </source>
</evidence>
<dbReference type="Proteomes" id="UP000076603">
    <property type="component" value="Unassembled WGS sequence"/>
</dbReference>
<keyword evidence="13" id="KW-0460">Magnesium</keyword>
<dbReference type="PROSITE" id="PS00858">
    <property type="entry name" value="PREPHENATE_DEHYDR_2"/>
    <property type="match status" value="1"/>
</dbReference>
<evidence type="ECO:0000256" key="6">
    <source>
        <dbReference type="ARBA" id="ARBA00022777"/>
    </source>
</evidence>
<dbReference type="GO" id="GO:0000287">
    <property type="term" value="F:magnesium ion binding"/>
    <property type="evidence" value="ECO:0007669"/>
    <property type="project" value="UniProtKB-UniRule"/>
</dbReference>
<dbReference type="InterPro" id="IPR011279">
    <property type="entry name" value="Chorismate_mutase_GmP"/>
</dbReference>
<dbReference type="SUPFAM" id="SSF52540">
    <property type="entry name" value="P-loop containing nucleoside triphosphate hydrolases"/>
    <property type="match status" value="1"/>
</dbReference>
<feature type="domain" description="Prephenate dehydratase" evidence="16">
    <location>
        <begin position="110"/>
        <end position="291"/>
    </location>
</feature>
<comment type="caution">
    <text evidence="13">Lacks conserved residue(s) required for the propagation of feature annotation.</text>
</comment>
<comment type="pathway">
    <text evidence="1">Amino-acid biosynthesis; L-phenylalanine biosynthesis; phenylpyruvate from prephenate: step 1/1.</text>
</comment>
<protein>
    <recommendedName>
        <fullName evidence="13">Shikimate kinase</fullName>
        <shortName evidence="13">SK</shortName>
        <ecNumber evidence="13">2.7.1.71</ecNumber>
    </recommendedName>
</protein>
<evidence type="ECO:0000256" key="12">
    <source>
        <dbReference type="ARBA" id="ARBA00048567"/>
    </source>
</evidence>
<feature type="binding site" evidence="13">
    <location>
        <position position="462"/>
    </location>
    <ligand>
        <name>substrate</name>
    </ligand>
</feature>
<dbReference type="PANTHER" id="PTHR21022:SF19">
    <property type="entry name" value="PREPHENATE DEHYDRATASE-RELATED"/>
    <property type="match status" value="1"/>
</dbReference>
<dbReference type="PROSITE" id="PS51671">
    <property type="entry name" value="ACT"/>
    <property type="match status" value="1"/>
</dbReference>
<evidence type="ECO:0000259" key="15">
    <source>
        <dbReference type="PROSITE" id="PS51168"/>
    </source>
</evidence>
<dbReference type="UniPathway" id="UPA00121">
    <property type="reaction ID" value="UER00345"/>
</dbReference>
<evidence type="ECO:0000256" key="13">
    <source>
        <dbReference type="HAMAP-Rule" id="MF_00109"/>
    </source>
</evidence>
<dbReference type="UniPathway" id="UPA00053">
    <property type="reaction ID" value="UER00088"/>
</dbReference>
<feature type="binding site" evidence="13">
    <location>
        <position position="345"/>
    </location>
    <ligand>
        <name>Mg(2+)</name>
        <dbReference type="ChEBI" id="CHEBI:18420"/>
    </ligand>
</feature>
<feature type="domain" description="ACT" evidence="17">
    <location>
        <begin position="242"/>
        <end position="320"/>
    </location>
</feature>
<organism evidence="18 19">
    <name type="scientific">Clostridium magnum DSM 2767</name>
    <dbReference type="NCBI Taxonomy" id="1121326"/>
    <lineage>
        <taxon>Bacteria</taxon>
        <taxon>Bacillati</taxon>
        <taxon>Bacillota</taxon>
        <taxon>Clostridia</taxon>
        <taxon>Eubacteriales</taxon>
        <taxon>Clostridiaceae</taxon>
        <taxon>Clostridium</taxon>
    </lineage>
</organism>
<dbReference type="InterPro" id="IPR045865">
    <property type="entry name" value="ACT-like_dom_sf"/>
</dbReference>
<dbReference type="GO" id="GO:0004664">
    <property type="term" value="F:prephenate dehydratase activity"/>
    <property type="evidence" value="ECO:0007669"/>
    <property type="project" value="UniProtKB-EC"/>
</dbReference>
<evidence type="ECO:0000313" key="19">
    <source>
        <dbReference type="Proteomes" id="UP000076603"/>
    </source>
</evidence>
<gene>
    <name evidence="18" type="primary">aroK_2</name>
    <name evidence="13" type="synonym">aroK</name>
    <name evidence="18" type="ORF">CLMAG_23580</name>
</gene>
<evidence type="ECO:0000256" key="5">
    <source>
        <dbReference type="ARBA" id="ARBA00022741"/>
    </source>
</evidence>
<dbReference type="EMBL" id="LWAE01000002">
    <property type="protein sequence ID" value="KZL92544.1"/>
    <property type="molecule type" value="Genomic_DNA"/>
</dbReference>
<keyword evidence="10" id="KW-0456">Lyase</keyword>
<evidence type="ECO:0000256" key="1">
    <source>
        <dbReference type="ARBA" id="ARBA00004741"/>
    </source>
</evidence>
<dbReference type="GO" id="GO:0004765">
    <property type="term" value="F:shikimate kinase activity"/>
    <property type="evidence" value="ECO:0007669"/>
    <property type="project" value="UniProtKB-UniRule"/>
</dbReference>
<dbReference type="InterPro" id="IPR002701">
    <property type="entry name" value="CM_II_prokaryot"/>
</dbReference>
<dbReference type="SMART" id="SM00830">
    <property type="entry name" value="CM_2"/>
    <property type="match status" value="1"/>
</dbReference>
<feature type="binding site" evidence="13">
    <location>
        <begin position="341"/>
        <end position="346"/>
    </location>
    <ligand>
        <name>ATP</name>
        <dbReference type="ChEBI" id="CHEBI:30616"/>
    </ligand>
</feature>
<dbReference type="InterPro" id="IPR018528">
    <property type="entry name" value="Preph_deHydtase_CS"/>
</dbReference>
<feature type="binding site" evidence="13">
    <location>
        <position position="363"/>
    </location>
    <ligand>
        <name>substrate</name>
    </ligand>
</feature>
<dbReference type="Pfam" id="PF01842">
    <property type="entry name" value="ACT"/>
    <property type="match status" value="1"/>
</dbReference>
<keyword evidence="7 13" id="KW-0067">ATP-binding</keyword>
<dbReference type="InterPro" id="IPR001086">
    <property type="entry name" value="Preph_deHydtase"/>
</dbReference>
<dbReference type="InterPro" id="IPR023000">
    <property type="entry name" value="Shikimate_kinase_CS"/>
</dbReference>
<feature type="binding site" evidence="13">
    <location>
        <position position="408"/>
    </location>
    <ligand>
        <name>substrate</name>
    </ligand>
</feature>
<feature type="coiled-coil region" evidence="14">
    <location>
        <begin position="4"/>
        <end position="63"/>
    </location>
</feature>
<dbReference type="PROSITE" id="PS01128">
    <property type="entry name" value="SHIKIMATE_KINASE"/>
    <property type="match status" value="1"/>
</dbReference>
<keyword evidence="13" id="KW-0479">Metal-binding</keyword>
<keyword evidence="9" id="KW-0584">Phenylalanine biosynthesis</keyword>
<keyword evidence="4 13" id="KW-0808">Transferase</keyword>
<sequence length="492" mass="56585">MEELSILREKIDKVDKELVKLFQERMELACKVAEYKKNNSMEILNIEREEQVIKKQLRNLEDKSIAEETEAFFRNVMSISRSLQRKIIDDNNVIFNNIVNKEARKNEFCIVGFQGDAGSFSQEALTEYFSANAKALNFQSFKDVFEALKRGDIQYGVLPVKNSSTEVTTEIYNLLMEYGFYIIGEKSVRIEQELLADKNVQTSDVEEVYLNKQAVYHNNNNYTTLMVIAPKFEVGKDCNKVSIVITLPDEVGILHNITNYFYKNNLSMTKIESRPVVDKPWEYFFYIDFYGNVLEEDTKNAIKAIENKSTYFKLLGNFKSEKGLISMEEAFNNIVLIGMPGCGKTTIGKIIAEKLNRKFIDIDEYIEKTNNATIPEIFKNGEKHFRMLESKAVEELSKETNAILATGGGVIKNQENIEKLAKNGLIIFVDRPVDQIVSDVEIQKRPLLKDGIKVVYQLFNERYDLYIQSSHLQVYNSGSLNEIVEKISDICK</sequence>
<dbReference type="PRINTS" id="PR01100">
    <property type="entry name" value="SHIKIMTKNASE"/>
</dbReference>
<keyword evidence="5 13" id="KW-0547">Nucleotide-binding</keyword>
<comment type="cofactor">
    <cofactor evidence="13">
        <name>Mg(2+)</name>
        <dbReference type="ChEBI" id="CHEBI:18420"/>
    </cofactor>
    <text evidence="13">Binds 1 Mg(2+) ion per subunit.</text>
</comment>
<dbReference type="InterPro" id="IPR036263">
    <property type="entry name" value="Chorismate_II_sf"/>
</dbReference>
<comment type="pathway">
    <text evidence="2 13">Metabolic intermediate biosynthesis; chorismate biosynthesis; chorismate from D-erythrose 4-phosphate and phosphoenolpyruvate: step 5/7.</text>
</comment>
<proteinExistence type="inferred from homology"/>
<comment type="similarity">
    <text evidence="13">Belongs to the shikimate kinase family.</text>
</comment>
<dbReference type="Pfam" id="PF01202">
    <property type="entry name" value="SKI"/>
    <property type="match status" value="1"/>
</dbReference>
<dbReference type="PROSITE" id="PS51171">
    <property type="entry name" value="PREPHENATE_DEHYDR_3"/>
    <property type="match status" value="1"/>
</dbReference>
<evidence type="ECO:0000256" key="4">
    <source>
        <dbReference type="ARBA" id="ARBA00022679"/>
    </source>
</evidence>
<name>A0A162TEI0_9CLOT</name>
<dbReference type="GO" id="GO:0005737">
    <property type="term" value="C:cytoplasm"/>
    <property type="evidence" value="ECO:0007669"/>
    <property type="project" value="UniProtKB-SubCell"/>
</dbReference>
<accession>A0A162TEI0</accession>
<comment type="subcellular location">
    <subcellularLocation>
        <location evidence="13">Cytoplasm</location>
    </subcellularLocation>
</comment>
<evidence type="ECO:0000256" key="8">
    <source>
        <dbReference type="ARBA" id="ARBA00023141"/>
    </source>
</evidence>
<dbReference type="GO" id="GO:0009094">
    <property type="term" value="P:L-phenylalanine biosynthetic process"/>
    <property type="evidence" value="ECO:0007669"/>
    <property type="project" value="UniProtKB-UniPathway"/>
</dbReference>
<keyword evidence="8 13" id="KW-0057">Aromatic amino acid biosynthesis</keyword>
<dbReference type="InterPro" id="IPR031322">
    <property type="entry name" value="Shikimate/glucono_kinase"/>
</dbReference>
<feature type="binding site" evidence="13">
    <location>
        <position position="386"/>
    </location>
    <ligand>
        <name>substrate</name>
    </ligand>
</feature>
<dbReference type="EC" id="2.7.1.71" evidence="13"/>